<protein>
    <submittedName>
        <fullName evidence="3">FAD-dependent oxidoreductase</fullName>
    </submittedName>
</protein>
<organism evidence="3 4">
    <name type="scientific">Streptomyces milbemycinicus</name>
    <dbReference type="NCBI Taxonomy" id="476552"/>
    <lineage>
        <taxon>Bacteria</taxon>
        <taxon>Bacillati</taxon>
        <taxon>Actinomycetota</taxon>
        <taxon>Actinomycetes</taxon>
        <taxon>Kitasatosporales</taxon>
        <taxon>Streptomycetaceae</taxon>
        <taxon>Streptomyces</taxon>
    </lineage>
</organism>
<feature type="chain" id="PRO_5046756274" evidence="1">
    <location>
        <begin position="35"/>
        <end position="594"/>
    </location>
</feature>
<name>A0ABW8LGW8_9ACTN</name>
<dbReference type="PROSITE" id="PS51318">
    <property type="entry name" value="TAT"/>
    <property type="match status" value="1"/>
</dbReference>
<keyword evidence="1" id="KW-0732">Signal</keyword>
<dbReference type="PRINTS" id="PR00419">
    <property type="entry name" value="ADXRDTASE"/>
</dbReference>
<dbReference type="Pfam" id="PF13450">
    <property type="entry name" value="NAD_binding_8"/>
    <property type="match status" value="1"/>
</dbReference>
<dbReference type="PANTHER" id="PTHR42923:SF46">
    <property type="entry name" value="AMINE OXIDASE"/>
    <property type="match status" value="1"/>
</dbReference>
<evidence type="ECO:0000256" key="1">
    <source>
        <dbReference type="SAM" id="SignalP"/>
    </source>
</evidence>
<keyword evidence="4" id="KW-1185">Reference proteome</keyword>
<dbReference type="InterPro" id="IPR036188">
    <property type="entry name" value="FAD/NAD-bd_sf"/>
</dbReference>
<dbReference type="InterPro" id="IPR006311">
    <property type="entry name" value="TAT_signal"/>
</dbReference>
<dbReference type="SUPFAM" id="SSF51905">
    <property type="entry name" value="FAD/NAD(P)-binding domain"/>
    <property type="match status" value="1"/>
</dbReference>
<dbReference type="Pfam" id="PF01593">
    <property type="entry name" value="Amino_oxidase"/>
    <property type="match status" value="1"/>
</dbReference>
<dbReference type="PANTHER" id="PTHR42923">
    <property type="entry name" value="PROTOPORPHYRINOGEN OXIDASE"/>
    <property type="match status" value="1"/>
</dbReference>
<comment type="caution">
    <text evidence="3">The sequence shown here is derived from an EMBL/GenBank/DDBJ whole genome shotgun (WGS) entry which is preliminary data.</text>
</comment>
<dbReference type="RefSeq" id="WP_404745556.1">
    <property type="nucleotide sequence ID" value="NZ_JBJDQH010000001.1"/>
</dbReference>
<dbReference type="EMBL" id="JBJDQH010000001">
    <property type="protein sequence ID" value="MFK4263980.1"/>
    <property type="molecule type" value="Genomic_DNA"/>
</dbReference>
<feature type="domain" description="Amine oxidase" evidence="2">
    <location>
        <begin position="293"/>
        <end position="551"/>
    </location>
</feature>
<dbReference type="InterPro" id="IPR019546">
    <property type="entry name" value="TAT_signal_bac_arc"/>
</dbReference>
<evidence type="ECO:0000313" key="3">
    <source>
        <dbReference type="EMBL" id="MFK4263980.1"/>
    </source>
</evidence>
<dbReference type="NCBIfam" id="TIGR01409">
    <property type="entry name" value="TAT_signal_seq"/>
    <property type="match status" value="1"/>
</dbReference>
<dbReference type="InterPro" id="IPR002937">
    <property type="entry name" value="Amino_oxidase"/>
</dbReference>
<accession>A0ABW8LGW8</accession>
<gene>
    <name evidence="3" type="ORF">ACI2L5_03425</name>
</gene>
<proteinExistence type="predicted"/>
<evidence type="ECO:0000313" key="4">
    <source>
        <dbReference type="Proteomes" id="UP001620295"/>
    </source>
</evidence>
<dbReference type="InterPro" id="IPR050464">
    <property type="entry name" value="Zeta_carotene_desat/Oxidored"/>
</dbReference>
<feature type="signal peptide" evidence="1">
    <location>
        <begin position="1"/>
        <end position="34"/>
    </location>
</feature>
<dbReference type="Proteomes" id="UP001620295">
    <property type="component" value="Unassembled WGS sequence"/>
</dbReference>
<sequence length="594" mass="64860">MENGSRTRRQFLATAGTTGGALALGTAMAHPASAAPKAARTVAVLGGGVSGLSAAQELAERGFAVTVYERNRILGGKARSMDVPGTGSGGRRALPGEHGFRFFPGFYRNLPDTLRRIPFPGNAGGCRDNLVAATEELFARNGGTPDLRLPFRTLTAPPDPGSLNPDALLQTLIGFLDTALGLPATETAYFAGRVLVHLTSCDLRREGQWERMPWWDFVKAEKMSHDYQRLLAVGITRNIVATKAEEASTRTVARVLQAFVYNVLARGHDGEPDRVLNAPTSEAWIDPWEAHLRSLGVRFELGAEVTELLYEGGRITGARLKDPDTGATRTATADHYLSALPVEHARTTWGSSLRAADPQLARCDKLRTDWMVGVQFYLRTPTPILNGHVDCVDSPWSITAIGQAQFWKGRDFPADYGDGQVTDCLSTIVSEWDKPGILYGKTAKQCTREEVVREIWAQLKDSLHDTGRTVLRDADVHSWFMDPAVEGLGGPSPSNREQLLIHPAGTWYNRPTAATTVPNLFLAGDYVATDMDLATMEGANESARRAVNALLDAEGSSAPRCAIWTLYQPPELEPLRRVDETRYRLRLPNAFDLG</sequence>
<reference evidence="3 4" key="1">
    <citation type="submission" date="2024-11" db="EMBL/GenBank/DDBJ databases">
        <title>The Natural Products Discovery Center: Release of the First 8490 Sequenced Strains for Exploring Actinobacteria Biosynthetic Diversity.</title>
        <authorList>
            <person name="Kalkreuter E."/>
            <person name="Kautsar S.A."/>
            <person name="Yang D."/>
            <person name="Bader C.D."/>
            <person name="Teijaro C.N."/>
            <person name="Fluegel L."/>
            <person name="Davis C.M."/>
            <person name="Simpson J.R."/>
            <person name="Lauterbach L."/>
            <person name="Steele A.D."/>
            <person name="Gui C."/>
            <person name="Meng S."/>
            <person name="Li G."/>
            <person name="Viehrig K."/>
            <person name="Ye F."/>
            <person name="Su P."/>
            <person name="Kiefer A.F."/>
            <person name="Nichols A."/>
            <person name="Cepeda A.J."/>
            <person name="Yan W."/>
            <person name="Fan B."/>
            <person name="Jiang Y."/>
            <person name="Adhikari A."/>
            <person name="Zheng C.-J."/>
            <person name="Schuster L."/>
            <person name="Cowan T.M."/>
            <person name="Smanski M.J."/>
            <person name="Chevrette M.G."/>
            <person name="De Carvalho L.P.S."/>
            <person name="Shen B."/>
        </authorList>
    </citation>
    <scope>NUCLEOTIDE SEQUENCE [LARGE SCALE GENOMIC DNA]</scope>
    <source>
        <strain evidence="3 4">NPDC020863</strain>
    </source>
</reference>
<dbReference type="Gene3D" id="3.50.50.60">
    <property type="entry name" value="FAD/NAD(P)-binding domain"/>
    <property type="match status" value="1"/>
</dbReference>
<evidence type="ECO:0000259" key="2">
    <source>
        <dbReference type="Pfam" id="PF01593"/>
    </source>
</evidence>